<dbReference type="Pfam" id="PF07690">
    <property type="entry name" value="MFS_1"/>
    <property type="match status" value="1"/>
</dbReference>
<feature type="transmembrane region" description="Helical" evidence="6">
    <location>
        <begin position="105"/>
        <end position="123"/>
    </location>
</feature>
<feature type="transmembrane region" description="Helical" evidence="6">
    <location>
        <begin position="158"/>
        <end position="180"/>
    </location>
</feature>
<dbReference type="PANTHER" id="PTHR43124">
    <property type="entry name" value="PURINE EFFLUX PUMP PBUE"/>
    <property type="match status" value="1"/>
</dbReference>
<dbReference type="EMBL" id="CP048659">
    <property type="protein sequence ID" value="QOW44460.1"/>
    <property type="molecule type" value="Genomic_DNA"/>
</dbReference>
<name>A0A7S6VTG6_9GAMM</name>
<feature type="transmembrane region" description="Helical" evidence="6">
    <location>
        <begin position="130"/>
        <end position="152"/>
    </location>
</feature>
<feature type="transmembrane region" description="Helical" evidence="6">
    <location>
        <begin position="72"/>
        <end position="93"/>
    </location>
</feature>
<evidence type="ECO:0000256" key="4">
    <source>
        <dbReference type="ARBA" id="ARBA00022989"/>
    </source>
</evidence>
<protein>
    <submittedName>
        <fullName evidence="8">MFS transporter</fullName>
    </submittedName>
</protein>
<dbReference type="CDD" id="cd17324">
    <property type="entry name" value="MFS_NepI_like"/>
    <property type="match status" value="1"/>
</dbReference>
<feature type="transmembrane region" description="Helical" evidence="6">
    <location>
        <begin position="325"/>
        <end position="349"/>
    </location>
</feature>
<feature type="transmembrane region" description="Helical" evidence="6">
    <location>
        <begin position="201"/>
        <end position="224"/>
    </location>
</feature>
<dbReference type="Gene3D" id="1.20.1250.20">
    <property type="entry name" value="MFS general substrate transporter like domains"/>
    <property type="match status" value="1"/>
</dbReference>
<keyword evidence="2" id="KW-1003">Cell membrane</keyword>
<dbReference type="InterPro" id="IPR011701">
    <property type="entry name" value="MFS"/>
</dbReference>
<evidence type="ECO:0000313" key="8">
    <source>
        <dbReference type="EMBL" id="QOW44460.1"/>
    </source>
</evidence>
<accession>A0A7S6VTG6</accession>
<feature type="transmembrane region" description="Helical" evidence="6">
    <location>
        <begin position="355"/>
        <end position="375"/>
    </location>
</feature>
<feature type="transmembrane region" description="Helical" evidence="6">
    <location>
        <begin position="293"/>
        <end position="313"/>
    </location>
</feature>
<feature type="domain" description="Major facilitator superfamily (MFS) profile" evidence="7">
    <location>
        <begin position="6"/>
        <end position="381"/>
    </location>
</feature>
<dbReference type="GO" id="GO:0022857">
    <property type="term" value="F:transmembrane transporter activity"/>
    <property type="evidence" value="ECO:0007669"/>
    <property type="project" value="InterPro"/>
</dbReference>
<feature type="transmembrane region" description="Helical" evidence="6">
    <location>
        <begin position="236"/>
        <end position="257"/>
    </location>
</feature>
<dbReference type="SUPFAM" id="SSF103473">
    <property type="entry name" value="MFS general substrate transporter"/>
    <property type="match status" value="1"/>
</dbReference>
<dbReference type="PANTHER" id="PTHR43124:SF8">
    <property type="entry name" value="INNER MEMBRANE TRANSPORT PROTEIN YDHP"/>
    <property type="match status" value="1"/>
</dbReference>
<feature type="transmembrane region" description="Helical" evidence="6">
    <location>
        <begin position="46"/>
        <end position="65"/>
    </location>
</feature>
<dbReference type="RefSeq" id="WP_180047502.1">
    <property type="nucleotide sequence ID" value="NZ_CP048659.1"/>
</dbReference>
<keyword evidence="4 6" id="KW-1133">Transmembrane helix</keyword>
<evidence type="ECO:0000256" key="6">
    <source>
        <dbReference type="SAM" id="Phobius"/>
    </source>
</evidence>
<comment type="subcellular location">
    <subcellularLocation>
        <location evidence="1">Cell membrane</location>
        <topology evidence="1">Multi-pass membrane protein</topology>
    </subcellularLocation>
</comment>
<dbReference type="AlphaFoldDB" id="A0A7S6VTG6"/>
<sequence>MKINFPLFALAIGAFAIGTTEFSPMGFLPQIAENLNISIPTAGMLITAYALGVMIGAPIMTLWFGHFSKRKALILAMSIFTVGNILAAIAPNYWGLMSARILTSLNHGVFFGIGSIVATSVVPKEKQASAVATMFMGLTIANIGGVPLATWVGQNIGWRTSFATIAVLGVVTMLCLWKALPEGTAGQRPNVKAELKVLTRLPVMLALLTTVMSAGAMFTLYTYIAPTLQNITHASPGFITFMLVLIGVGFSIGNHLGGTLADKSLTKTLTGFLLLLMLSMLLFPILATTHIGAALALVVWGTAAFAVVPPLQMRVMSVAHEAPGLASSVNIGAFNLGNAVGAAAGGAVLSLGMSYVMVSITGALLTALGLLLVWLQMRLPEAKLQYSSKS</sequence>
<evidence type="ECO:0000256" key="2">
    <source>
        <dbReference type="ARBA" id="ARBA00022475"/>
    </source>
</evidence>
<dbReference type="Proteomes" id="UP000593966">
    <property type="component" value="Chromosome"/>
</dbReference>
<dbReference type="GO" id="GO:0005886">
    <property type="term" value="C:plasma membrane"/>
    <property type="evidence" value="ECO:0007669"/>
    <property type="project" value="UniProtKB-SubCell"/>
</dbReference>
<evidence type="ECO:0000256" key="5">
    <source>
        <dbReference type="ARBA" id="ARBA00023136"/>
    </source>
</evidence>
<dbReference type="InterPro" id="IPR036259">
    <property type="entry name" value="MFS_trans_sf"/>
</dbReference>
<evidence type="ECO:0000256" key="3">
    <source>
        <dbReference type="ARBA" id="ARBA00022692"/>
    </source>
</evidence>
<keyword evidence="5 6" id="KW-0472">Membrane</keyword>
<keyword evidence="9" id="KW-1185">Reference proteome</keyword>
<proteinExistence type="predicted"/>
<dbReference type="InterPro" id="IPR050189">
    <property type="entry name" value="MFS_Efflux_Transporters"/>
</dbReference>
<evidence type="ECO:0000256" key="1">
    <source>
        <dbReference type="ARBA" id="ARBA00004651"/>
    </source>
</evidence>
<dbReference type="InterPro" id="IPR020846">
    <property type="entry name" value="MFS_dom"/>
</dbReference>
<keyword evidence="3 6" id="KW-0812">Transmembrane</keyword>
<dbReference type="PROSITE" id="PS50850">
    <property type="entry name" value="MFS"/>
    <property type="match status" value="1"/>
</dbReference>
<reference evidence="8 9" key="1">
    <citation type="submission" date="2020-02" db="EMBL/GenBank/DDBJ databases">
        <title>Tigecycline-resistant Acinetobacter species from pigs and migratory birds.</title>
        <authorList>
            <person name="Chen C."/>
            <person name="Sun J."/>
            <person name="Liao X.-P."/>
            <person name="Liu Y.-H."/>
        </authorList>
    </citation>
    <scope>NUCLEOTIDE SEQUENCE [LARGE SCALE GENOMIC DNA]</scope>
    <source>
        <strain evidence="8 9">YH12207_T</strain>
    </source>
</reference>
<organism evidence="8 9">
    <name type="scientific">Acinetobacter piscicola</name>
    <dbReference type="NCBI Taxonomy" id="2006115"/>
    <lineage>
        <taxon>Bacteria</taxon>
        <taxon>Pseudomonadati</taxon>
        <taxon>Pseudomonadota</taxon>
        <taxon>Gammaproteobacteria</taxon>
        <taxon>Moraxellales</taxon>
        <taxon>Moraxellaceae</taxon>
        <taxon>Acinetobacter</taxon>
    </lineage>
</organism>
<feature type="transmembrane region" description="Helical" evidence="6">
    <location>
        <begin position="269"/>
        <end position="287"/>
    </location>
</feature>
<evidence type="ECO:0000259" key="7">
    <source>
        <dbReference type="PROSITE" id="PS50850"/>
    </source>
</evidence>
<gene>
    <name evidence="8" type="ORF">G0028_00210</name>
</gene>
<evidence type="ECO:0000313" key="9">
    <source>
        <dbReference type="Proteomes" id="UP000593966"/>
    </source>
</evidence>